<evidence type="ECO:0000256" key="6">
    <source>
        <dbReference type="SAM" id="MobiDB-lite"/>
    </source>
</evidence>
<dbReference type="InterPro" id="IPR057057">
    <property type="entry name" value="Spectrin_SYNE1"/>
</dbReference>
<comment type="caution">
    <text evidence="8">The sequence shown here is derived from an EMBL/GenBank/DDBJ whole genome shotgun (WGS) entry which is preliminary data.</text>
</comment>
<dbReference type="Gene3D" id="1.10.418.10">
    <property type="entry name" value="Calponin-like domain"/>
    <property type="match status" value="2"/>
</dbReference>
<sequence length="1530" mass="173049">MASGRGDLPAETGPIPLDIDNVHMLLQVEQEQIQKRTFTNWINAQLAKRKPARVVLDLFNDFRDGSRLLDLLEVMSGQRMSRERGRGIFQHRSNIETALAFLRRKSIKLVNINIPDIIDGKPSIILGLIWTIILHFHIEELACALSFSSRQSSLESLASLDSYSTSSTSSRSSRSSPLPRRGSPLHTRFRVSAKKALLLWVREQLHKSGCTLNVKDFKASWRSGVVFLAILCSLRPDLVDLSEARNRSNKQNLEEAFRIAERELRIPKLLEPDDVDIRDPDEKSIMTYVAQFLQYSQDLPVSEEDMQIQCLTPPQCISPVSLPTHFTPAISASPLRQTSANQKAREVTCWLVQAYQELIEGWDSTEGESYAERYHVFQTFVVSFNEQRRPVMPLLTAMRRTPQLSEDQRALRGAWDSLAEKLREYKTELDLSMPAPMDTVGRWLLRVEGALTDEDKDTHDHARAAEAARKKLELLKTSIEEMGHHLKIFNSFLNMDEYGAILVPTDKMEEVKRRFTSARVTAKYHGIKLEYQEHRHTVLDLLGQINSKLRSWKRPYCSQEGVRVLLQDWHDAVDKQDLVSLLEAALQKLKHIASKYTSKSALAADSQRIVQQMKDLEGESAVSLEAVSVVKSTMGRVLSAWDSYYDCLSSLQAWLAQESQSSSHSQRPEVTSECLQIWTARQAHLNEVGNFLFEATGPQTSRALADEMRKVNMHWADFVKRTKFDVASQSSSRPQSPQAVQALCREAGQLLKEPVEVLSCPLRTYRKRLQFMMKKIKEVDFDSLAQFTDCSAETLQRLKHALPETLCGAEQVCEELQQSVSGLDTRLAELLHCETEAREVYQILKEKWKYGQTQDPRARMFISRGLQLEGQVVTEEQDLQVMVMTAQRNSPLQYLLESAMQDRVRAAVARSQEAVGMISSLGARRDRSPTEDRPPPKVFVQASAEDEPQIQDDIKFQTATEPQSLTESQALAPALAQAPAQAYTEAYSKAQALARDRFEEAKHCLQDHILEAITIFNDKRISEVQAGKKEDTLKSLDPELLEEFLRAAEGMEAFCTVAQLRDMEFFTESVRTQWEACFSSEGSLVLAGRQLEALKELCDTLSPEDAHRLAQAQLQECERRLAAIQRQFSGDRDTPPPDTGHPVDLSKDTAEHRESAAVLDAPHDKASPQVSQVIIGADTIEVKKVESIVIEDESVKRTYQGSRSTFQAQLAKIKRSLQLVPSEAVSPADLHTQLQDLEALKQETEWLWSEFVLQGSQCSTFKGEDKSVEQDKTELFQQWQRQQVCLQGRVKSLQTAVGLIEPMEEEISHISERLDNFIRKPKDITAFSLTDIHCLQDIKALEEDIQHETDQLGRLDPEENPELRELDPEVRLVLSRMALGCRLTLDQLRQQVKKSEAGTRALDRFLMSLRTIGQDVSSTWAAPCRDGEALRDGRSKLAQIRQSVRSMGDKAPQLDRLLEGAGLSVTQDSAPASCLDMVSELEQRLEEADAGLARQQQSAQREQDMRSLGLRRRTLLAALREVQARPSARA</sequence>
<reference evidence="8" key="1">
    <citation type="journal article" date="2023" name="Science">
        <title>Genome structures resolve the early diversification of teleost fishes.</title>
        <authorList>
            <person name="Parey E."/>
            <person name="Louis A."/>
            <person name="Montfort J."/>
            <person name="Bouchez O."/>
            <person name="Roques C."/>
            <person name="Iampietro C."/>
            <person name="Lluch J."/>
            <person name="Castinel A."/>
            <person name="Donnadieu C."/>
            <person name="Desvignes T."/>
            <person name="Floi Bucao C."/>
            <person name="Jouanno E."/>
            <person name="Wen M."/>
            <person name="Mejri S."/>
            <person name="Dirks R."/>
            <person name="Jansen H."/>
            <person name="Henkel C."/>
            <person name="Chen W.J."/>
            <person name="Zahm M."/>
            <person name="Cabau C."/>
            <person name="Klopp C."/>
            <person name="Thompson A.W."/>
            <person name="Robinson-Rechavi M."/>
            <person name="Braasch I."/>
            <person name="Lecointre G."/>
            <person name="Bobe J."/>
            <person name="Postlethwait J.H."/>
            <person name="Berthelot C."/>
            <person name="Roest Crollius H."/>
            <person name="Guiguen Y."/>
        </authorList>
    </citation>
    <scope>NUCLEOTIDE SEQUENCE</scope>
    <source>
        <strain evidence="8">NC1722</strain>
    </source>
</reference>
<evidence type="ECO:0000256" key="4">
    <source>
        <dbReference type="ARBA" id="ARBA00023136"/>
    </source>
</evidence>
<feature type="region of interest" description="Disordered" evidence="6">
    <location>
        <begin position="163"/>
        <end position="184"/>
    </location>
</feature>
<keyword evidence="9" id="KW-1185">Reference proteome</keyword>
<evidence type="ECO:0000256" key="3">
    <source>
        <dbReference type="ARBA" id="ARBA00022737"/>
    </source>
</evidence>
<evidence type="ECO:0000256" key="2">
    <source>
        <dbReference type="ARBA" id="ARBA00022553"/>
    </source>
</evidence>
<dbReference type="InterPro" id="IPR036872">
    <property type="entry name" value="CH_dom_sf"/>
</dbReference>
<gene>
    <name evidence="8" type="ORF">AAFF_G00153450</name>
</gene>
<feature type="domain" description="Calponin-homology (CH)" evidence="7">
    <location>
        <begin position="191"/>
        <end position="297"/>
    </location>
</feature>
<dbReference type="PANTHER" id="PTHR14514">
    <property type="entry name" value="PKA ANCHORING PROTEIN"/>
    <property type="match status" value="1"/>
</dbReference>
<dbReference type="PROSITE" id="PS50021">
    <property type="entry name" value="CH"/>
    <property type="match status" value="2"/>
</dbReference>
<dbReference type="Pfam" id="PF00307">
    <property type="entry name" value="CH"/>
    <property type="match status" value="2"/>
</dbReference>
<keyword evidence="2" id="KW-0597">Phosphoprotein</keyword>
<feature type="region of interest" description="Disordered" evidence="6">
    <location>
        <begin position="1128"/>
        <end position="1154"/>
    </location>
</feature>
<evidence type="ECO:0000313" key="8">
    <source>
        <dbReference type="EMBL" id="KAJ8411707.1"/>
    </source>
</evidence>
<evidence type="ECO:0000256" key="1">
    <source>
        <dbReference type="ARBA" id="ARBA00004308"/>
    </source>
</evidence>
<dbReference type="FunFam" id="1.10.418.10:FF:000057">
    <property type="entry name" value="Calmin"/>
    <property type="match status" value="1"/>
</dbReference>
<dbReference type="PANTHER" id="PTHR14514:SF4">
    <property type="entry name" value="NESPRIN-2"/>
    <property type="match status" value="1"/>
</dbReference>
<keyword evidence="3" id="KW-0677">Repeat</keyword>
<organism evidence="8 9">
    <name type="scientific">Aldrovandia affinis</name>
    <dbReference type="NCBI Taxonomy" id="143900"/>
    <lineage>
        <taxon>Eukaryota</taxon>
        <taxon>Metazoa</taxon>
        <taxon>Chordata</taxon>
        <taxon>Craniata</taxon>
        <taxon>Vertebrata</taxon>
        <taxon>Euteleostomi</taxon>
        <taxon>Actinopterygii</taxon>
        <taxon>Neopterygii</taxon>
        <taxon>Teleostei</taxon>
        <taxon>Notacanthiformes</taxon>
        <taxon>Halosauridae</taxon>
        <taxon>Aldrovandia</taxon>
    </lineage>
</organism>
<protein>
    <recommendedName>
        <fullName evidence="7">Calponin-homology (CH) domain-containing protein</fullName>
    </recommendedName>
</protein>
<name>A0AAD7SZL9_9TELE</name>
<dbReference type="InterPro" id="IPR001715">
    <property type="entry name" value="CH_dom"/>
</dbReference>
<dbReference type="SUPFAM" id="SSF47576">
    <property type="entry name" value="Calponin-homology domain, CH-domain"/>
    <property type="match status" value="1"/>
</dbReference>
<evidence type="ECO:0000259" key="7">
    <source>
        <dbReference type="PROSITE" id="PS50021"/>
    </source>
</evidence>
<accession>A0AAD7SZL9</accession>
<dbReference type="SMART" id="SM00033">
    <property type="entry name" value="CH"/>
    <property type="match status" value="2"/>
</dbReference>
<dbReference type="Proteomes" id="UP001221898">
    <property type="component" value="Unassembled WGS sequence"/>
</dbReference>
<evidence type="ECO:0000313" key="9">
    <source>
        <dbReference type="Proteomes" id="UP001221898"/>
    </source>
</evidence>
<keyword evidence="4" id="KW-0472">Membrane</keyword>
<comment type="subcellular location">
    <subcellularLocation>
        <location evidence="1">Endomembrane system</location>
    </subcellularLocation>
</comment>
<proteinExistence type="predicted"/>
<dbReference type="Pfam" id="PF25034">
    <property type="entry name" value="Spectrin_SYNE1"/>
    <property type="match status" value="1"/>
</dbReference>
<feature type="domain" description="Calponin-homology (CH)" evidence="7">
    <location>
        <begin position="32"/>
        <end position="137"/>
    </location>
</feature>
<dbReference type="GO" id="GO:0003779">
    <property type="term" value="F:actin binding"/>
    <property type="evidence" value="ECO:0007669"/>
    <property type="project" value="UniProtKB-KW"/>
</dbReference>
<dbReference type="PROSITE" id="PS00019">
    <property type="entry name" value="ACTININ_1"/>
    <property type="match status" value="1"/>
</dbReference>
<keyword evidence="5" id="KW-0009">Actin-binding</keyword>
<feature type="compositionally biased region" description="Basic and acidic residues" evidence="6">
    <location>
        <begin position="1144"/>
        <end position="1154"/>
    </location>
</feature>
<dbReference type="InterPro" id="IPR001589">
    <property type="entry name" value="Actinin_actin-bd_CS"/>
</dbReference>
<evidence type="ECO:0000256" key="5">
    <source>
        <dbReference type="ARBA" id="ARBA00023203"/>
    </source>
</evidence>
<dbReference type="EMBL" id="JAINUG010000021">
    <property type="protein sequence ID" value="KAJ8411707.1"/>
    <property type="molecule type" value="Genomic_DNA"/>
</dbReference>